<evidence type="ECO:0000256" key="1">
    <source>
        <dbReference type="ARBA" id="ARBA00002549"/>
    </source>
</evidence>
<dbReference type="Proteomes" id="UP000298416">
    <property type="component" value="Unassembled WGS sequence"/>
</dbReference>
<dbReference type="InterPro" id="IPR014025">
    <property type="entry name" value="Glutaredoxin_subgr"/>
</dbReference>
<dbReference type="GO" id="GO:0015038">
    <property type="term" value="F:glutathione disulfide oxidoreductase activity"/>
    <property type="evidence" value="ECO:0007669"/>
    <property type="project" value="TreeGrafter"/>
</dbReference>
<keyword evidence="6" id="KW-1185">Reference proteome</keyword>
<dbReference type="InterPro" id="IPR002109">
    <property type="entry name" value="Glutaredoxin"/>
</dbReference>
<evidence type="ECO:0000256" key="3">
    <source>
        <dbReference type="ARBA" id="ARBA00023284"/>
    </source>
</evidence>
<accession>A0A8X8WNL6</accession>
<dbReference type="PRINTS" id="PR00160">
    <property type="entry name" value="GLUTAREDOXIN"/>
</dbReference>
<sequence>MNASSKPLQLVHLPSSTRLRINISTEVNFSESSLDLLNFSNFPFLFHPNFELMMFGAGLQRRSALIAAVACILVIGNVPQKTLASNSPSAFVENVIYSNKITIFSKSYCPYSLQAKRVFSELEEQPYVVELDLRDDGYKIQDVLLELVGRRTVPQVFVNGKHIGGSDDLQAAVKSGQLQNLLSKA</sequence>
<dbReference type="Pfam" id="PF00462">
    <property type="entry name" value="Glutaredoxin"/>
    <property type="match status" value="1"/>
</dbReference>
<dbReference type="Gene3D" id="3.40.30.10">
    <property type="entry name" value="Glutaredoxin"/>
    <property type="match status" value="1"/>
</dbReference>
<dbReference type="FunFam" id="3.40.30.10:FF:000026">
    <property type="entry name" value="Glutaredoxin 2"/>
    <property type="match status" value="1"/>
</dbReference>
<organism evidence="5">
    <name type="scientific">Salvia splendens</name>
    <name type="common">Scarlet sage</name>
    <dbReference type="NCBI Taxonomy" id="180675"/>
    <lineage>
        <taxon>Eukaryota</taxon>
        <taxon>Viridiplantae</taxon>
        <taxon>Streptophyta</taxon>
        <taxon>Embryophyta</taxon>
        <taxon>Tracheophyta</taxon>
        <taxon>Spermatophyta</taxon>
        <taxon>Magnoliopsida</taxon>
        <taxon>eudicotyledons</taxon>
        <taxon>Gunneridae</taxon>
        <taxon>Pentapetalae</taxon>
        <taxon>asterids</taxon>
        <taxon>lamiids</taxon>
        <taxon>Lamiales</taxon>
        <taxon>Lamiaceae</taxon>
        <taxon>Nepetoideae</taxon>
        <taxon>Mentheae</taxon>
        <taxon>Salviinae</taxon>
        <taxon>Salvia</taxon>
        <taxon>Salvia subgen. Calosphace</taxon>
        <taxon>core Calosphace</taxon>
    </lineage>
</organism>
<reference evidence="5" key="2">
    <citation type="submission" date="2020-08" db="EMBL/GenBank/DDBJ databases">
        <title>Plant Genome Project.</title>
        <authorList>
            <person name="Zhang R.-G."/>
        </authorList>
    </citation>
    <scope>NUCLEOTIDE SEQUENCE</scope>
    <source>
        <strain evidence="5">Huo1</strain>
        <tissue evidence="5">Leaf</tissue>
    </source>
</reference>
<dbReference type="NCBIfam" id="TIGR02180">
    <property type="entry name" value="GRX_euk"/>
    <property type="match status" value="1"/>
</dbReference>
<gene>
    <name evidence="5" type="ORF">SASPL_143565</name>
</gene>
<evidence type="ECO:0000313" key="5">
    <source>
        <dbReference type="EMBL" id="KAG6397398.1"/>
    </source>
</evidence>
<proteinExistence type="inferred from homology"/>
<dbReference type="GO" id="GO:0034599">
    <property type="term" value="P:cellular response to oxidative stress"/>
    <property type="evidence" value="ECO:0007669"/>
    <property type="project" value="TreeGrafter"/>
</dbReference>
<dbReference type="EMBL" id="PNBA02000016">
    <property type="protein sequence ID" value="KAG6397398.1"/>
    <property type="molecule type" value="Genomic_DNA"/>
</dbReference>
<comment type="function">
    <text evidence="1">Has a glutathione-disulfide oxidoreductase activity in the presence of NADPH and glutathione reductase. Reduces low molecular weight disulfides and proteins.</text>
</comment>
<evidence type="ECO:0000256" key="2">
    <source>
        <dbReference type="ARBA" id="ARBA00007190"/>
    </source>
</evidence>
<dbReference type="CDD" id="cd03419">
    <property type="entry name" value="GRX_GRXh_1_2_like"/>
    <property type="match status" value="1"/>
</dbReference>
<feature type="domain" description="Glutaredoxin" evidence="4">
    <location>
        <begin position="101"/>
        <end position="163"/>
    </location>
</feature>
<dbReference type="InterPro" id="IPR011899">
    <property type="entry name" value="Glutaredoxin_euk/vir"/>
</dbReference>
<dbReference type="PROSITE" id="PS51354">
    <property type="entry name" value="GLUTAREDOXIN_2"/>
    <property type="match status" value="1"/>
</dbReference>
<comment type="similarity">
    <text evidence="2">Belongs to the glutaredoxin family. CPYC subfamily.</text>
</comment>
<evidence type="ECO:0000313" key="6">
    <source>
        <dbReference type="Proteomes" id="UP000298416"/>
    </source>
</evidence>
<evidence type="ECO:0000259" key="4">
    <source>
        <dbReference type="Pfam" id="PF00462"/>
    </source>
</evidence>
<dbReference type="InterPro" id="IPR036249">
    <property type="entry name" value="Thioredoxin-like_sf"/>
</dbReference>
<dbReference type="PANTHER" id="PTHR45694">
    <property type="entry name" value="GLUTAREDOXIN 2"/>
    <property type="match status" value="1"/>
</dbReference>
<dbReference type="SUPFAM" id="SSF52833">
    <property type="entry name" value="Thioredoxin-like"/>
    <property type="match status" value="1"/>
</dbReference>
<reference evidence="5" key="1">
    <citation type="submission" date="2018-01" db="EMBL/GenBank/DDBJ databases">
        <authorList>
            <person name="Mao J.F."/>
        </authorList>
    </citation>
    <scope>NUCLEOTIDE SEQUENCE</scope>
    <source>
        <strain evidence="5">Huo1</strain>
        <tissue evidence="5">Leaf</tissue>
    </source>
</reference>
<dbReference type="GO" id="GO:0005737">
    <property type="term" value="C:cytoplasm"/>
    <property type="evidence" value="ECO:0007669"/>
    <property type="project" value="TreeGrafter"/>
</dbReference>
<name>A0A8X8WNL6_SALSN</name>
<comment type="caution">
    <text evidence="5">The sequence shown here is derived from an EMBL/GenBank/DDBJ whole genome shotgun (WGS) entry which is preliminary data.</text>
</comment>
<dbReference type="PANTHER" id="PTHR45694:SF4">
    <property type="entry name" value="GLUTAREDOXIN-C3"/>
    <property type="match status" value="1"/>
</dbReference>
<keyword evidence="3" id="KW-0676">Redox-active center</keyword>
<dbReference type="AlphaFoldDB" id="A0A8X8WNL6"/>
<protein>
    <recommendedName>
        <fullName evidence="4">Glutaredoxin domain-containing protein</fullName>
    </recommendedName>
</protein>